<accession>A0A1G1KRS3</accession>
<feature type="transmembrane region" description="Helical" evidence="1">
    <location>
        <begin position="95"/>
        <end position="119"/>
    </location>
</feature>
<name>A0A1G1KRS3_9BACT</name>
<evidence type="ECO:0000313" key="3">
    <source>
        <dbReference type="EMBL" id="OGW95512.1"/>
    </source>
</evidence>
<protein>
    <recommendedName>
        <fullName evidence="5">Lipoprotein</fullName>
    </recommendedName>
</protein>
<evidence type="ECO:0008006" key="5">
    <source>
        <dbReference type="Google" id="ProtNLM"/>
    </source>
</evidence>
<comment type="caution">
    <text evidence="3">The sequence shown here is derived from an EMBL/GenBank/DDBJ whole genome shotgun (WGS) entry which is preliminary data.</text>
</comment>
<reference evidence="3 4" key="1">
    <citation type="journal article" date="2016" name="Nat. Commun.">
        <title>Thousands of microbial genomes shed light on interconnected biogeochemical processes in an aquifer system.</title>
        <authorList>
            <person name="Anantharaman K."/>
            <person name="Brown C.T."/>
            <person name="Hug L.A."/>
            <person name="Sharon I."/>
            <person name="Castelle C.J."/>
            <person name="Probst A.J."/>
            <person name="Thomas B.C."/>
            <person name="Singh A."/>
            <person name="Wilkins M.J."/>
            <person name="Karaoz U."/>
            <person name="Brodie E.L."/>
            <person name="Williams K.H."/>
            <person name="Hubbard S.S."/>
            <person name="Banfield J.F."/>
        </authorList>
    </citation>
    <scope>NUCLEOTIDE SEQUENCE [LARGE SCALE GENOMIC DNA]</scope>
</reference>
<dbReference type="Proteomes" id="UP000178187">
    <property type="component" value="Unassembled WGS sequence"/>
</dbReference>
<sequence length="155" mass="17668">MKICRFAVLPVCLLFIFNSGCASYRVVHLSKGVDANGEVRDFYGVAENNVVIPEYVINERGEYPEDVKQAWNIFQTRKEKLSSSMREKYVIPNNFGYGIVRSLLAVGFLAVSPVTYPLYVSSSPKGKRSFGRYFDVMVFGPNPRMPQLRDEFTNF</sequence>
<feature type="signal peptide" evidence="2">
    <location>
        <begin position="1"/>
        <end position="22"/>
    </location>
</feature>
<keyword evidence="1" id="KW-1133">Transmembrane helix</keyword>
<dbReference type="EMBL" id="MHFR01000061">
    <property type="protein sequence ID" value="OGW95512.1"/>
    <property type="molecule type" value="Genomic_DNA"/>
</dbReference>
<evidence type="ECO:0000256" key="2">
    <source>
        <dbReference type="SAM" id="SignalP"/>
    </source>
</evidence>
<keyword evidence="1" id="KW-0472">Membrane</keyword>
<proteinExistence type="predicted"/>
<evidence type="ECO:0000313" key="4">
    <source>
        <dbReference type="Proteomes" id="UP000178187"/>
    </source>
</evidence>
<gene>
    <name evidence="3" type="ORF">A3G33_02640</name>
</gene>
<dbReference type="AlphaFoldDB" id="A0A1G1KRS3"/>
<feature type="chain" id="PRO_5009576508" description="Lipoprotein" evidence="2">
    <location>
        <begin position="23"/>
        <end position="155"/>
    </location>
</feature>
<organism evidence="3 4">
    <name type="scientific">Candidatus Danuiimicrobium aquiferis</name>
    <dbReference type="NCBI Taxonomy" id="1801832"/>
    <lineage>
        <taxon>Bacteria</taxon>
        <taxon>Pseudomonadati</taxon>
        <taxon>Candidatus Omnitrophota</taxon>
        <taxon>Candidatus Danuiimicrobium</taxon>
    </lineage>
</organism>
<keyword evidence="1" id="KW-0812">Transmembrane</keyword>
<keyword evidence="2" id="KW-0732">Signal</keyword>
<evidence type="ECO:0000256" key="1">
    <source>
        <dbReference type="SAM" id="Phobius"/>
    </source>
</evidence>